<sequence>MTVFRMQDKCPMAASPQTPLCRLDEIAEGEPSAVEASLPEGTESLILLRRGGSVCAWRNVCPHAGRRLDWAPGQFLRSGDTLICAAHGASFRLADGLCIGGPCRGQQLQAVSVRVADGAVWLDG</sequence>
<evidence type="ECO:0000256" key="2">
    <source>
        <dbReference type="ARBA" id="ARBA00022723"/>
    </source>
</evidence>
<gene>
    <name evidence="6" type="ORF">ALSL_1501</name>
</gene>
<dbReference type="PANTHER" id="PTHR40261:SF1">
    <property type="entry name" value="RIESKE DOMAIN-CONTAINING PROTEIN"/>
    <property type="match status" value="1"/>
</dbReference>
<evidence type="ECO:0000256" key="4">
    <source>
        <dbReference type="ARBA" id="ARBA00023014"/>
    </source>
</evidence>
<dbReference type="PANTHER" id="PTHR40261">
    <property type="match status" value="1"/>
</dbReference>
<evidence type="ECO:0000256" key="1">
    <source>
        <dbReference type="ARBA" id="ARBA00022714"/>
    </source>
</evidence>
<reference evidence="7" key="1">
    <citation type="submission" date="2018-04" db="EMBL/GenBank/DDBJ databases">
        <authorList>
            <person name="Watanabe M."/>
            <person name="Kojima H."/>
        </authorList>
    </citation>
    <scope>NUCLEOTIDE SEQUENCE [LARGE SCALE GENOMIC DNA]</scope>
    <source>
        <strain evidence="7">Dysh456</strain>
    </source>
</reference>
<dbReference type="Pfam" id="PF00355">
    <property type="entry name" value="Rieske"/>
    <property type="match status" value="1"/>
</dbReference>
<keyword evidence="3" id="KW-0408">Iron</keyword>
<reference evidence="7" key="2">
    <citation type="submission" date="2018-06" db="EMBL/GenBank/DDBJ databases">
        <title>Genome sequence of Rhodanobacteraceae bacterium strain Dysh456.</title>
        <authorList>
            <person name="Fukui M."/>
        </authorList>
    </citation>
    <scope>NUCLEOTIDE SEQUENCE [LARGE SCALE GENOMIC DNA]</scope>
    <source>
        <strain evidence="7">Dysh456</strain>
    </source>
</reference>
<keyword evidence="6" id="KW-0223">Dioxygenase</keyword>
<dbReference type="Gene3D" id="2.102.10.10">
    <property type="entry name" value="Rieske [2Fe-2S] iron-sulphur domain"/>
    <property type="match status" value="1"/>
</dbReference>
<evidence type="ECO:0000256" key="3">
    <source>
        <dbReference type="ARBA" id="ARBA00023004"/>
    </source>
</evidence>
<protein>
    <submittedName>
        <fullName evidence="6">Ferredoxin subunits of nitrite reductase and ring-hydroxylating dioxygenases</fullName>
    </submittedName>
</protein>
<feature type="domain" description="Rieske" evidence="5">
    <location>
        <begin position="18"/>
        <end position="122"/>
    </location>
</feature>
<dbReference type="InterPro" id="IPR017941">
    <property type="entry name" value="Rieske_2Fe-2S"/>
</dbReference>
<dbReference type="EMBL" id="AP018560">
    <property type="protein sequence ID" value="BBD80158.1"/>
    <property type="molecule type" value="Genomic_DNA"/>
</dbReference>
<keyword evidence="6" id="KW-0560">Oxidoreductase</keyword>
<dbReference type="GO" id="GO:0051213">
    <property type="term" value="F:dioxygenase activity"/>
    <property type="evidence" value="ECO:0007669"/>
    <property type="project" value="UniProtKB-KW"/>
</dbReference>
<organism evidence="6 7">
    <name type="scientific">Aerosticca soli</name>
    <dbReference type="NCBI Taxonomy" id="2010829"/>
    <lineage>
        <taxon>Bacteria</taxon>
        <taxon>Pseudomonadati</taxon>
        <taxon>Pseudomonadota</taxon>
        <taxon>Gammaproteobacteria</taxon>
        <taxon>Lysobacterales</taxon>
        <taxon>Rhodanobacteraceae</taxon>
        <taxon>Aerosticca</taxon>
    </lineage>
</organism>
<dbReference type="GO" id="GO:0046872">
    <property type="term" value="F:metal ion binding"/>
    <property type="evidence" value="ECO:0007669"/>
    <property type="project" value="UniProtKB-KW"/>
</dbReference>
<accession>A0A2Z6E6M0</accession>
<evidence type="ECO:0000313" key="6">
    <source>
        <dbReference type="EMBL" id="BBD80158.1"/>
    </source>
</evidence>
<keyword evidence="2" id="KW-0479">Metal-binding</keyword>
<dbReference type="Proteomes" id="UP000270530">
    <property type="component" value="Chromosome"/>
</dbReference>
<proteinExistence type="predicted"/>
<keyword evidence="7" id="KW-1185">Reference proteome</keyword>
<dbReference type="AlphaFoldDB" id="A0A2Z6E6M0"/>
<name>A0A2Z6E6M0_9GAMM</name>
<evidence type="ECO:0000313" key="7">
    <source>
        <dbReference type="Proteomes" id="UP000270530"/>
    </source>
</evidence>
<dbReference type="KEGG" id="rbd:ALSL_1501"/>
<keyword evidence="1" id="KW-0001">2Fe-2S</keyword>
<dbReference type="GO" id="GO:0051537">
    <property type="term" value="F:2 iron, 2 sulfur cluster binding"/>
    <property type="evidence" value="ECO:0007669"/>
    <property type="project" value="UniProtKB-KW"/>
</dbReference>
<dbReference type="CDD" id="cd03467">
    <property type="entry name" value="Rieske"/>
    <property type="match status" value="1"/>
</dbReference>
<keyword evidence="4" id="KW-0411">Iron-sulfur</keyword>
<dbReference type="InterPro" id="IPR036922">
    <property type="entry name" value="Rieske_2Fe-2S_sf"/>
</dbReference>
<dbReference type="SUPFAM" id="SSF50022">
    <property type="entry name" value="ISP domain"/>
    <property type="match status" value="1"/>
</dbReference>
<dbReference type="PROSITE" id="PS51296">
    <property type="entry name" value="RIESKE"/>
    <property type="match status" value="1"/>
</dbReference>
<evidence type="ECO:0000259" key="5">
    <source>
        <dbReference type="PROSITE" id="PS51296"/>
    </source>
</evidence>